<protein>
    <submittedName>
        <fullName evidence="1">Uncharacterized protein</fullName>
    </submittedName>
</protein>
<sequence>MKTIKSLAKNQGTVESQKAELIESLEFSYPNIQLSDVRFIEVDGEWSVFAVDYEGTLWNTQF</sequence>
<evidence type="ECO:0000313" key="2">
    <source>
        <dbReference type="Proteomes" id="UP000259952"/>
    </source>
</evidence>
<dbReference type="EMBL" id="MH479913">
    <property type="protein sequence ID" value="AXN53543.1"/>
    <property type="molecule type" value="Genomic_DNA"/>
</dbReference>
<dbReference type="RefSeq" id="YP_009807680.1">
    <property type="nucleotide sequence ID" value="NC_048027.1"/>
</dbReference>
<gene>
    <name evidence="1" type="primary">130</name>
    <name evidence="1" type="ORF">SEA_FRYBERGER_130</name>
</gene>
<dbReference type="KEGG" id="vg:54998561"/>
<dbReference type="GeneID" id="54998561"/>
<organism evidence="1 2">
    <name type="scientific">Gordonia phage Fryberger</name>
    <dbReference type="NCBI Taxonomy" id="2250392"/>
    <lineage>
        <taxon>Viruses</taxon>
        <taxon>Duplodnaviria</taxon>
        <taxon>Heunggongvirae</taxon>
        <taxon>Uroviricota</taxon>
        <taxon>Caudoviricetes</taxon>
        <taxon>Ronaldovirus</taxon>
        <taxon>Ronaldovirus fryberger</taxon>
    </lineage>
</organism>
<name>A0A346FCS9_9CAUD</name>
<keyword evidence="2" id="KW-1185">Reference proteome</keyword>
<accession>A0A346FCS9</accession>
<evidence type="ECO:0000313" key="1">
    <source>
        <dbReference type="EMBL" id="AXN53543.1"/>
    </source>
</evidence>
<reference evidence="1 2" key="1">
    <citation type="submission" date="2018-06" db="EMBL/GenBank/DDBJ databases">
        <authorList>
            <person name="Searcy Z.E."/>
            <person name="Delesalle V.A."/>
            <person name="Garlena R.A."/>
            <person name="Russell D.A."/>
            <person name="Pope W.H."/>
            <person name="Jacobs-Sera D."/>
            <person name="Hatfull G.F."/>
        </authorList>
    </citation>
    <scope>NUCLEOTIDE SEQUENCE [LARGE SCALE GENOMIC DNA]</scope>
</reference>
<dbReference type="Proteomes" id="UP000259952">
    <property type="component" value="Segment"/>
</dbReference>
<proteinExistence type="predicted"/>